<name>A0A2L0EZA0_SORCE</name>
<keyword evidence="2" id="KW-1133">Transmembrane helix</keyword>
<organism evidence="3 4">
    <name type="scientific">Sorangium cellulosum</name>
    <name type="common">Polyangium cellulosum</name>
    <dbReference type="NCBI Taxonomy" id="56"/>
    <lineage>
        <taxon>Bacteria</taxon>
        <taxon>Pseudomonadati</taxon>
        <taxon>Myxococcota</taxon>
        <taxon>Polyangia</taxon>
        <taxon>Polyangiales</taxon>
        <taxon>Polyangiaceae</taxon>
        <taxon>Sorangium</taxon>
    </lineage>
</organism>
<dbReference type="AlphaFoldDB" id="A0A2L0EZA0"/>
<evidence type="ECO:0000313" key="3">
    <source>
        <dbReference type="EMBL" id="AUX44632.1"/>
    </source>
</evidence>
<keyword evidence="2" id="KW-0812">Transmembrane</keyword>
<feature type="transmembrane region" description="Helical" evidence="2">
    <location>
        <begin position="122"/>
        <end position="144"/>
    </location>
</feature>
<feature type="transmembrane region" description="Helical" evidence="2">
    <location>
        <begin position="68"/>
        <end position="86"/>
    </location>
</feature>
<evidence type="ECO:0000256" key="2">
    <source>
        <dbReference type="SAM" id="Phobius"/>
    </source>
</evidence>
<gene>
    <name evidence="3" type="ORF">SOCE26_060980</name>
</gene>
<evidence type="ECO:0000256" key="1">
    <source>
        <dbReference type="SAM" id="MobiDB-lite"/>
    </source>
</evidence>
<feature type="transmembrane region" description="Helical" evidence="2">
    <location>
        <begin position="98"/>
        <end position="115"/>
    </location>
</feature>
<keyword evidence="2" id="KW-0472">Membrane</keyword>
<feature type="region of interest" description="Disordered" evidence="1">
    <location>
        <begin position="1"/>
        <end position="52"/>
    </location>
</feature>
<reference evidence="3 4" key="1">
    <citation type="submission" date="2015-09" db="EMBL/GenBank/DDBJ databases">
        <title>Sorangium comparison.</title>
        <authorList>
            <person name="Zaburannyi N."/>
            <person name="Bunk B."/>
            <person name="Overmann J."/>
            <person name="Mueller R."/>
        </authorList>
    </citation>
    <scope>NUCLEOTIDE SEQUENCE [LARGE SCALE GENOMIC DNA]</scope>
    <source>
        <strain evidence="3 4">So ce26</strain>
    </source>
</reference>
<dbReference type="EMBL" id="CP012673">
    <property type="protein sequence ID" value="AUX44632.1"/>
    <property type="molecule type" value="Genomic_DNA"/>
</dbReference>
<accession>A0A2L0EZA0</accession>
<dbReference type="Proteomes" id="UP000238348">
    <property type="component" value="Chromosome"/>
</dbReference>
<evidence type="ECO:0000313" key="4">
    <source>
        <dbReference type="Proteomes" id="UP000238348"/>
    </source>
</evidence>
<protein>
    <submittedName>
        <fullName evidence="3">Uncharacterized protein</fullName>
    </submittedName>
</protein>
<proteinExistence type="predicted"/>
<sequence length="180" mass="18480">MSGQAQADDSPPPSLGEEQPPPAPSGMAPAGPQGGALDPRGGPKVLPWKKDEPVPPGYHVETRIRKGLVISGAIVFGTVYVFTAIGGGDAVAHGRSEYAALFVPCAGPFLTLAITRQDDLETLGLVVDGLVQITGAALLVPGLVVPKKVLVRDDLARPFAVPVPMTFGRNSAGLGLAGRF</sequence>
<feature type="compositionally biased region" description="Pro residues" evidence="1">
    <location>
        <begin position="10"/>
        <end position="24"/>
    </location>
</feature>